<dbReference type="CDD" id="cd02440">
    <property type="entry name" value="AdoMet_MTases"/>
    <property type="match status" value="1"/>
</dbReference>
<dbReference type="Pfam" id="PF13489">
    <property type="entry name" value="Methyltransf_23"/>
    <property type="match status" value="1"/>
</dbReference>
<organism evidence="1 2">
    <name type="scientific">Candidatus Uhrbacteria bacterium CG10_big_fil_rev_8_21_14_0_10_48_16</name>
    <dbReference type="NCBI Taxonomy" id="1975038"/>
    <lineage>
        <taxon>Bacteria</taxon>
        <taxon>Candidatus Uhriibacteriota</taxon>
    </lineage>
</organism>
<dbReference type="GO" id="GO:0008168">
    <property type="term" value="F:methyltransferase activity"/>
    <property type="evidence" value="ECO:0007669"/>
    <property type="project" value="UniProtKB-KW"/>
</dbReference>
<name>A0A2M8LHH6_9BACT</name>
<keyword evidence="1" id="KW-0489">Methyltransferase</keyword>
<accession>A0A2M8LHH6</accession>
<gene>
    <name evidence="1" type="ORF">COV05_01750</name>
</gene>
<evidence type="ECO:0000313" key="2">
    <source>
        <dbReference type="Proteomes" id="UP000231436"/>
    </source>
</evidence>
<dbReference type="PANTHER" id="PTHR43861:SF6">
    <property type="entry name" value="METHYLTRANSFERASE TYPE 11"/>
    <property type="match status" value="1"/>
</dbReference>
<dbReference type="SUPFAM" id="SSF53335">
    <property type="entry name" value="S-adenosyl-L-methionine-dependent methyltransferases"/>
    <property type="match status" value="1"/>
</dbReference>
<sequence>MFEFGTSEHLGDISYFYGKPIDITKLKVDVLSDVRKKLQNVGDQIKTLQTTYPAVQQTSCYICKDSASVPCAEVYGFTYVRCATCGHTYTTERYSEQDLLDFYKNSTFYSTQTYGNPASHQYRIDHVARPKMEFLEYFTKGKGRLLDGGSGIGDIPLVAKQSGWDATGIEVSKDSVQFGTEQLGAPLLQGSFMEHLDLIEERALDAVTLIGFLEHTIDPIHFLQQVYTKIKPGGHIMIQVPSADSFASMIQASFPQNVFRHMVPMDHYQLFSKDSLDRALEQTGYTIRGYWFHGLDLYELMNHLSIMHPESAGTDSPLFQTFLEHMDKLQLVMDQAQKSDRIIVVAQKI</sequence>
<reference evidence="2" key="1">
    <citation type="submission" date="2017-09" db="EMBL/GenBank/DDBJ databases">
        <title>Depth-based differentiation of microbial function through sediment-hosted aquifers and enrichment of novel symbionts in the deep terrestrial subsurface.</title>
        <authorList>
            <person name="Probst A.J."/>
            <person name="Ladd B."/>
            <person name="Jarett J.K."/>
            <person name="Geller-Mcgrath D.E."/>
            <person name="Sieber C.M.K."/>
            <person name="Emerson J.B."/>
            <person name="Anantharaman K."/>
            <person name="Thomas B.C."/>
            <person name="Malmstrom R."/>
            <person name="Stieglmeier M."/>
            <person name="Klingl A."/>
            <person name="Woyke T."/>
            <person name="Ryan C.M."/>
            <person name="Banfield J.F."/>
        </authorList>
    </citation>
    <scope>NUCLEOTIDE SEQUENCE [LARGE SCALE GENOMIC DNA]</scope>
</reference>
<dbReference type="Gene3D" id="3.40.50.150">
    <property type="entry name" value="Vaccinia Virus protein VP39"/>
    <property type="match status" value="1"/>
</dbReference>
<dbReference type="Proteomes" id="UP000231436">
    <property type="component" value="Unassembled WGS sequence"/>
</dbReference>
<comment type="caution">
    <text evidence="1">The sequence shown here is derived from an EMBL/GenBank/DDBJ whole genome shotgun (WGS) entry which is preliminary data.</text>
</comment>
<keyword evidence="1" id="KW-0808">Transferase</keyword>
<evidence type="ECO:0000313" key="1">
    <source>
        <dbReference type="EMBL" id="PJE76901.1"/>
    </source>
</evidence>
<dbReference type="PANTHER" id="PTHR43861">
    <property type="entry name" value="TRANS-ACONITATE 2-METHYLTRANSFERASE-RELATED"/>
    <property type="match status" value="1"/>
</dbReference>
<dbReference type="GO" id="GO:0032259">
    <property type="term" value="P:methylation"/>
    <property type="evidence" value="ECO:0007669"/>
    <property type="project" value="UniProtKB-KW"/>
</dbReference>
<dbReference type="EMBL" id="PFEU01000008">
    <property type="protein sequence ID" value="PJE76901.1"/>
    <property type="molecule type" value="Genomic_DNA"/>
</dbReference>
<protein>
    <submittedName>
        <fullName evidence="1">Class I SAM-dependent methyltransferase</fullName>
    </submittedName>
</protein>
<dbReference type="InterPro" id="IPR029063">
    <property type="entry name" value="SAM-dependent_MTases_sf"/>
</dbReference>
<dbReference type="AlphaFoldDB" id="A0A2M8LHH6"/>
<proteinExistence type="predicted"/>